<dbReference type="Pfam" id="PF03747">
    <property type="entry name" value="ADP_ribosyl_GH"/>
    <property type="match status" value="1"/>
</dbReference>
<reference evidence="3 4" key="1">
    <citation type="journal article" date="2019" name="Appl. Microbiol. Biotechnol.">
        <title>Uncovering carbohydrate metabolism through a genotype-phenotype association study of 56 lactic acid bacteria genomes.</title>
        <authorList>
            <person name="Buron-Moles G."/>
            <person name="Chailyan A."/>
            <person name="Dolejs I."/>
            <person name="Forster J."/>
            <person name="Miks M.H."/>
        </authorList>
    </citation>
    <scope>NUCLEOTIDE SEQUENCE [LARGE SCALE GENOMIC DNA]</scope>
    <source>
        <strain evidence="3 4">ATCC 700006</strain>
    </source>
</reference>
<comment type="caution">
    <text evidence="3">The sequence shown here is derived from an EMBL/GenBank/DDBJ whole genome shotgun (WGS) entry which is preliminary data.</text>
</comment>
<accession>A0A4R5N8K2</accession>
<comment type="similarity">
    <text evidence="1">Belongs to the ADP-ribosylglycohydrolase family.</text>
</comment>
<dbReference type="Proteomes" id="UP000295681">
    <property type="component" value="Unassembled WGS sequence"/>
</dbReference>
<name>A0A4R5N8K2_9LACO</name>
<dbReference type="InterPro" id="IPR036705">
    <property type="entry name" value="Ribosyl_crysJ1_sf"/>
</dbReference>
<evidence type="ECO:0000313" key="4">
    <source>
        <dbReference type="Proteomes" id="UP000295681"/>
    </source>
</evidence>
<evidence type="ECO:0000313" key="3">
    <source>
        <dbReference type="EMBL" id="TDG67940.1"/>
    </source>
</evidence>
<evidence type="ECO:0008006" key="5">
    <source>
        <dbReference type="Google" id="ProtNLM"/>
    </source>
</evidence>
<dbReference type="SUPFAM" id="SSF101478">
    <property type="entry name" value="ADP-ribosylglycohydrolase"/>
    <property type="match status" value="1"/>
</dbReference>
<dbReference type="PANTHER" id="PTHR16222:SF24">
    <property type="entry name" value="ADP-RIBOSYLHYDROLASE ARH3"/>
    <property type="match status" value="1"/>
</dbReference>
<dbReference type="InterPro" id="IPR050792">
    <property type="entry name" value="ADP-ribosylglycohydrolase"/>
</dbReference>
<dbReference type="AlphaFoldDB" id="A0A4R5N8K2"/>
<keyword evidence="2" id="KW-0378">Hydrolase</keyword>
<protein>
    <recommendedName>
        <fullName evidence="5">ADP-ribosylglycohydrolase</fullName>
    </recommendedName>
</protein>
<dbReference type="STRING" id="907931.GCA_000165675_01132"/>
<gene>
    <name evidence="3" type="ORF">C5L23_000246</name>
</gene>
<dbReference type="PANTHER" id="PTHR16222">
    <property type="entry name" value="ADP-RIBOSYLGLYCOHYDROLASE"/>
    <property type="match status" value="1"/>
</dbReference>
<sequence length="313" mass="34847">MAKKQTMIERTLLAMAVGESLAYLPSSKQEILVHQPDNFTDPLKWGANTSMSLATVSSLSRGYQFNDVMLRLQNWYKRRQYAPAQTIQSIDDVIQSSMLRFSKNRDLLASGGVDEASNSDSVLARMIPVALYLHHRFGSAFINDERAMLLLHRVAGLTHNHEGALVSVGMLSLIISQILDGKNLFDSVENGLAFGFEYYSRHQVFAGELKDFDAMNLPDFSNSSAADFKLDGQASNTLEAVVWSLLNSENYQDALNKALMHGHANTMIPTLAGTLAGIYYKEDEQLNIISQQLVSRKLIISISHLANRLGRFN</sequence>
<organism evidence="3 4">
    <name type="scientific">Leuconostoc fallax</name>
    <dbReference type="NCBI Taxonomy" id="1251"/>
    <lineage>
        <taxon>Bacteria</taxon>
        <taxon>Bacillati</taxon>
        <taxon>Bacillota</taxon>
        <taxon>Bacilli</taxon>
        <taxon>Lactobacillales</taxon>
        <taxon>Lactobacillaceae</taxon>
        <taxon>Leuconostoc</taxon>
    </lineage>
</organism>
<dbReference type="GO" id="GO:0016787">
    <property type="term" value="F:hydrolase activity"/>
    <property type="evidence" value="ECO:0007669"/>
    <property type="project" value="UniProtKB-KW"/>
</dbReference>
<evidence type="ECO:0000256" key="1">
    <source>
        <dbReference type="ARBA" id="ARBA00010702"/>
    </source>
</evidence>
<keyword evidence="4" id="KW-1185">Reference proteome</keyword>
<dbReference type="EMBL" id="PUFI01000014">
    <property type="protein sequence ID" value="TDG67940.1"/>
    <property type="molecule type" value="Genomic_DNA"/>
</dbReference>
<dbReference type="Gene3D" id="1.10.4080.10">
    <property type="entry name" value="ADP-ribosylation/Crystallin J1"/>
    <property type="match status" value="1"/>
</dbReference>
<dbReference type="RefSeq" id="WP_010007981.1">
    <property type="nucleotide sequence ID" value="NZ_JAGYGP010000001.1"/>
</dbReference>
<evidence type="ECO:0000256" key="2">
    <source>
        <dbReference type="ARBA" id="ARBA00022801"/>
    </source>
</evidence>
<dbReference type="InterPro" id="IPR005502">
    <property type="entry name" value="Ribosyl_crysJ1"/>
</dbReference>
<proteinExistence type="inferred from homology"/>